<dbReference type="EMBL" id="JANUGQ010000024">
    <property type="protein sequence ID" value="MCS0638640.1"/>
    <property type="molecule type" value="Genomic_DNA"/>
</dbReference>
<sequence>MTCPRSSNALACEQGARGGAQHQRMCVSYLTGLGQAPEPIAREACRLAAT</sequence>
<accession>A0ABT2CMV3</accession>
<dbReference type="Proteomes" id="UP001431313">
    <property type="component" value="Unassembled WGS sequence"/>
</dbReference>
<proteinExistence type="predicted"/>
<reference evidence="1" key="1">
    <citation type="submission" date="2022-08" db="EMBL/GenBank/DDBJ databases">
        <authorList>
            <person name="Somphong A."/>
            <person name="Phongsopitanun W."/>
        </authorList>
    </citation>
    <scope>NUCLEOTIDE SEQUENCE</scope>
    <source>
        <strain evidence="1">LP05-1</strain>
    </source>
</reference>
<name>A0ABT2CMV3_9ACTN</name>
<keyword evidence="2" id="KW-1185">Reference proteome</keyword>
<protein>
    <submittedName>
        <fullName evidence="1">Uncharacterized protein</fullName>
    </submittedName>
</protein>
<organism evidence="1 2">
    <name type="scientific">Streptomyces pyxinae</name>
    <dbReference type="NCBI Taxonomy" id="2970734"/>
    <lineage>
        <taxon>Bacteria</taxon>
        <taxon>Bacillati</taxon>
        <taxon>Actinomycetota</taxon>
        <taxon>Actinomycetes</taxon>
        <taxon>Kitasatosporales</taxon>
        <taxon>Streptomycetaceae</taxon>
        <taxon>Streptomyces</taxon>
    </lineage>
</organism>
<dbReference type="RefSeq" id="WP_258789935.1">
    <property type="nucleotide sequence ID" value="NZ_JANUGQ010000024.1"/>
</dbReference>
<evidence type="ECO:0000313" key="2">
    <source>
        <dbReference type="Proteomes" id="UP001431313"/>
    </source>
</evidence>
<gene>
    <name evidence="1" type="ORF">NX801_23875</name>
</gene>
<comment type="caution">
    <text evidence="1">The sequence shown here is derived from an EMBL/GenBank/DDBJ whole genome shotgun (WGS) entry which is preliminary data.</text>
</comment>
<evidence type="ECO:0000313" key="1">
    <source>
        <dbReference type="EMBL" id="MCS0638640.1"/>
    </source>
</evidence>